<dbReference type="GO" id="GO:0016020">
    <property type="term" value="C:membrane"/>
    <property type="evidence" value="ECO:0007669"/>
    <property type="project" value="GOC"/>
</dbReference>
<evidence type="ECO:0000259" key="21">
    <source>
        <dbReference type="Pfam" id="PF00483"/>
    </source>
</evidence>
<gene>
    <name evidence="20 22" type="primary">glmU</name>
    <name evidence="22" type="ORF">GOM49_17075</name>
</gene>
<dbReference type="Gene3D" id="2.160.10.10">
    <property type="entry name" value="Hexapeptide repeat proteins"/>
    <property type="match status" value="1"/>
</dbReference>
<evidence type="ECO:0000256" key="18">
    <source>
        <dbReference type="ARBA" id="ARBA00048493"/>
    </source>
</evidence>
<dbReference type="InterPro" id="IPR011004">
    <property type="entry name" value="Trimer_LpxA-like_sf"/>
</dbReference>
<feature type="binding site" evidence="20">
    <location>
        <position position="73"/>
    </location>
    <ligand>
        <name>UDP-N-acetyl-alpha-D-glucosamine</name>
        <dbReference type="ChEBI" id="CHEBI:57705"/>
    </ligand>
</feature>
<dbReference type="InterPro" id="IPR018357">
    <property type="entry name" value="Hexapep_transf_CS"/>
</dbReference>
<dbReference type="UniPathway" id="UPA00973"/>
<dbReference type="NCBIfam" id="NF010934">
    <property type="entry name" value="PRK14354.1"/>
    <property type="match status" value="1"/>
</dbReference>
<feature type="domain" description="Nucleotidyl transferase" evidence="21">
    <location>
        <begin position="5"/>
        <end position="209"/>
    </location>
</feature>
<comment type="pathway">
    <text evidence="2 20">Nucleotide-sugar biosynthesis; UDP-N-acetyl-alpha-D-glucosamine biosynthesis; N-acetyl-alpha-D-glucosamine 1-phosphate from alpha-D-glucosamine 6-phosphate (route II): step 2/2.</text>
</comment>
<dbReference type="GO" id="GO:0019134">
    <property type="term" value="F:glucosamine-1-phosphate N-acetyltransferase activity"/>
    <property type="evidence" value="ECO:0007669"/>
    <property type="project" value="UniProtKB-UniRule"/>
</dbReference>
<evidence type="ECO:0000256" key="17">
    <source>
        <dbReference type="ARBA" id="ARBA00048247"/>
    </source>
</evidence>
<feature type="region of interest" description="Linker" evidence="20">
    <location>
        <begin position="230"/>
        <end position="250"/>
    </location>
</feature>
<feature type="region of interest" description="N-acetyltransferase" evidence="20">
    <location>
        <begin position="251"/>
        <end position="457"/>
    </location>
</feature>
<dbReference type="NCBIfam" id="TIGR01173">
    <property type="entry name" value="glmU"/>
    <property type="match status" value="1"/>
</dbReference>
<feature type="binding site" evidence="20">
    <location>
        <position position="376"/>
    </location>
    <ligand>
        <name>UDP-N-acetyl-alpha-D-glucosamine</name>
        <dbReference type="ChEBI" id="CHEBI:57705"/>
    </ligand>
</feature>
<dbReference type="InterPro" id="IPR001451">
    <property type="entry name" value="Hexapep"/>
</dbReference>
<dbReference type="Gene3D" id="3.90.550.10">
    <property type="entry name" value="Spore Coat Polysaccharide Biosynthesis Protein SpsA, Chain A"/>
    <property type="match status" value="1"/>
</dbReference>
<evidence type="ECO:0000256" key="2">
    <source>
        <dbReference type="ARBA" id="ARBA00005166"/>
    </source>
</evidence>
<evidence type="ECO:0000256" key="19">
    <source>
        <dbReference type="ARBA" id="ARBA00049628"/>
    </source>
</evidence>
<feature type="binding site" evidence="20">
    <location>
        <position position="332"/>
    </location>
    <ligand>
        <name>UDP-N-acetyl-alpha-D-glucosamine</name>
        <dbReference type="ChEBI" id="CHEBI:57705"/>
    </ligand>
</feature>
<dbReference type="InterPro" id="IPR005882">
    <property type="entry name" value="Bifunctional_GlmU"/>
</dbReference>
<keyword evidence="6 20" id="KW-0963">Cytoplasm</keyword>
<keyword evidence="12 20" id="KW-0133">Cell shape</keyword>
<feature type="binding site" evidence="20">
    <location>
        <position position="170"/>
    </location>
    <ligand>
        <name>UDP-N-acetyl-alpha-D-glucosamine</name>
        <dbReference type="ChEBI" id="CHEBI:57705"/>
    </ligand>
</feature>
<proteinExistence type="inferred from homology"/>
<feature type="binding site" evidence="20">
    <location>
        <position position="155"/>
    </location>
    <ligand>
        <name>UDP-N-acetyl-alpha-D-glucosamine</name>
        <dbReference type="ChEBI" id="CHEBI:57705"/>
    </ligand>
</feature>
<protein>
    <recommendedName>
        <fullName evidence="20">Bifunctional protein GlmU</fullName>
    </recommendedName>
    <domain>
        <recommendedName>
            <fullName evidence="20">UDP-N-acetylglucosamine pyrophosphorylase</fullName>
            <ecNumber evidence="20">2.7.7.23</ecNumber>
        </recommendedName>
        <alternativeName>
            <fullName evidence="20">N-acetylglucosamine-1-phosphate uridyltransferase</fullName>
        </alternativeName>
    </domain>
    <domain>
        <recommendedName>
            <fullName evidence="20">Glucosamine-1-phosphate N-acetyltransferase</fullName>
            <ecNumber evidence="20">2.3.1.157</ecNumber>
        </recommendedName>
    </domain>
</protein>
<feature type="binding site" evidence="20">
    <location>
        <begin position="78"/>
        <end position="79"/>
    </location>
    <ligand>
        <name>UDP-N-acetyl-alpha-D-glucosamine</name>
        <dbReference type="ChEBI" id="CHEBI:57705"/>
    </ligand>
</feature>
<feature type="active site" description="Proton acceptor" evidence="20">
    <location>
        <position position="362"/>
    </location>
</feature>
<keyword evidence="9 20" id="KW-0479">Metal-binding</keyword>
<comment type="similarity">
    <text evidence="5 20">In the N-terminal section; belongs to the N-acetylglucosamine-1-phosphate uridyltransferase family.</text>
</comment>
<evidence type="ECO:0000256" key="9">
    <source>
        <dbReference type="ARBA" id="ARBA00022723"/>
    </source>
</evidence>
<feature type="region of interest" description="Pyrophosphorylase" evidence="20">
    <location>
        <begin position="1"/>
        <end position="229"/>
    </location>
</feature>
<accession>A0A6I6F5S8</accession>
<dbReference type="GO" id="GO:0005737">
    <property type="term" value="C:cytoplasm"/>
    <property type="evidence" value="ECO:0007669"/>
    <property type="project" value="UniProtKB-SubCell"/>
</dbReference>
<dbReference type="GO" id="GO:0009252">
    <property type="term" value="P:peptidoglycan biosynthetic process"/>
    <property type="evidence" value="ECO:0007669"/>
    <property type="project" value="UniProtKB-UniRule"/>
</dbReference>
<name>A0A6I6F5S8_9CLOT</name>
<feature type="binding site" evidence="20">
    <location>
        <position position="350"/>
    </location>
    <ligand>
        <name>UDP-N-acetyl-alpha-D-glucosamine</name>
        <dbReference type="ChEBI" id="CHEBI:57705"/>
    </ligand>
</feature>
<evidence type="ECO:0000256" key="4">
    <source>
        <dbReference type="ARBA" id="ARBA00007707"/>
    </source>
</evidence>
<evidence type="ECO:0000256" key="8">
    <source>
        <dbReference type="ARBA" id="ARBA00022695"/>
    </source>
</evidence>
<dbReference type="GO" id="GO:0006048">
    <property type="term" value="P:UDP-N-acetylglucosamine biosynthetic process"/>
    <property type="evidence" value="ECO:0007669"/>
    <property type="project" value="UniProtKB-UniPathway"/>
</dbReference>
<evidence type="ECO:0000256" key="6">
    <source>
        <dbReference type="ARBA" id="ARBA00022490"/>
    </source>
</evidence>
<evidence type="ECO:0000256" key="13">
    <source>
        <dbReference type="ARBA" id="ARBA00022984"/>
    </source>
</evidence>
<dbReference type="GO" id="GO:0003977">
    <property type="term" value="F:UDP-N-acetylglucosamine diphosphorylase activity"/>
    <property type="evidence" value="ECO:0007669"/>
    <property type="project" value="UniProtKB-UniRule"/>
</dbReference>
<comment type="caution">
    <text evidence="20">Lacks conserved residue(s) required for the propagation of feature annotation.</text>
</comment>
<feature type="binding site" evidence="20">
    <location>
        <begin position="385"/>
        <end position="386"/>
    </location>
    <ligand>
        <name>acetyl-CoA</name>
        <dbReference type="ChEBI" id="CHEBI:57288"/>
    </ligand>
</feature>
<dbReference type="PANTHER" id="PTHR43584:SF3">
    <property type="entry name" value="BIFUNCTIONAL PROTEIN GLMU"/>
    <property type="match status" value="1"/>
</dbReference>
<dbReference type="PROSITE" id="PS00101">
    <property type="entry name" value="HEXAPEP_TRANSFERASES"/>
    <property type="match status" value="1"/>
</dbReference>
<organism evidence="22 23">
    <name type="scientific">Clostridium bovifaecis</name>
    <dbReference type="NCBI Taxonomy" id="2184719"/>
    <lineage>
        <taxon>Bacteria</taxon>
        <taxon>Bacillati</taxon>
        <taxon>Bacillota</taxon>
        <taxon>Clostridia</taxon>
        <taxon>Eubacteriales</taxon>
        <taxon>Clostridiaceae</taxon>
        <taxon>Clostridium</taxon>
    </lineage>
</organism>
<dbReference type="GO" id="GO:0000287">
    <property type="term" value="F:magnesium ion binding"/>
    <property type="evidence" value="ECO:0007669"/>
    <property type="project" value="UniProtKB-UniRule"/>
</dbReference>
<dbReference type="Pfam" id="PF00483">
    <property type="entry name" value="NTP_transferase"/>
    <property type="match status" value="1"/>
</dbReference>
<comment type="subunit">
    <text evidence="20">Homotrimer.</text>
</comment>
<keyword evidence="8 20" id="KW-0548">Nucleotidyltransferase</keyword>
<feature type="binding site" evidence="20">
    <location>
        <position position="227"/>
    </location>
    <ligand>
        <name>Mg(2+)</name>
        <dbReference type="ChEBI" id="CHEBI:18420"/>
    </ligand>
</feature>
<evidence type="ECO:0000256" key="7">
    <source>
        <dbReference type="ARBA" id="ARBA00022679"/>
    </source>
</evidence>
<comment type="function">
    <text evidence="19 20">Catalyzes the last two sequential reactions in the de novo biosynthetic pathway for UDP-N-acetylglucosamine (UDP-GlcNAc). The C-terminal domain catalyzes the transfer of acetyl group from acetyl coenzyme A to glucosamine-1-phosphate (GlcN-1-P) to produce N-acetylglucosamine-1-phosphate (GlcNAc-1-P), which is converted into UDP-GlcNAc by the transfer of uridine 5-monophosphate (from uridine 5-triphosphate), a reaction catalyzed by the N-terminal domain.</text>
</comment>
<dbReference type="SUPFAM" id="SSF53448">
    <property type="entry name" value="Nucleotide-diphospho-sugar transferases"/>
    <property type="match status" value="1"/>
</dbReference>
<evidence type="ECO:0000256" key="11">
    <source>
        <dbReference type="ARBA" id="ARBA00022842"/>
    </source>
</evidence>
<keyword evidence="15 20" id="KW-0012">Acyltransferase</keyword>
<dbReference type="CDD" id="cd02540">
    <property type="entry name" value="GT2_GlmU_N_bac"/>
    <property type="match status" value="1"/>
</dbReference>
<feature type="binding site" evidence="20">
    <location>
        <position position="103"/>
    </location>
    <ligand>
        <name>Mg(2+)</name>
        <dbReference type="ChEBI" id="CHEBI:18420"/>
    </ligand>
</feature>
<dbReference type="UniPathway" id="UPA00113">
    <property type="reaction ID" value="UER00532"/>
</dbReference>
<dbReference type="EC" id="2.7.7.23" evidence="20"/>
<feature type="binding site" evidence="20">
    <location>
        <position position="227"/>
    </location>
    <ligand>
        <name>UDP-N-acetyl-alpha-D-glucosamine</name>
        <dbReference type="ChEBI" id="CHEBI:57705"/>
    </ligand>
</feature>
<feature type="binding site" evidence="20">
    <location>
        <position position="365"/>
    </location>
    <ligand>
        <name>UDP-N-acetyl-alpha-D-glucosamine</name>
        <dbReference type="ChEBI" id="CHEBI:57705"/>
    </ligand>
</feature>
<feature type="binding site" evidence="20">
    <location>
        <position position="422"/>
    </location>
    <ligand>
        <name>acetyl-CoA</name>
        <dbReference type="ChEBI" id="CHEBI:57288"/>
    </ligand>
</feature>
<dbReference type="SUPFAM" id="SSF51161">
    <property type="entry name" value="Trimeric LpxA-like enzymes"/>
    <property type="match status" value="1"/>
</dbReference>
<feature type="binding site" evidence="20">
    <location>
        <position position="439"/>
    </location>
    <ligand>
        <name>acetyl-CoA</name>
        <dbReference type="ChEBI" id="CHEBI:57288"/>
    </ligand>
</feature>
<dbReference type="GO" id="GO:0008360">
    <property type="term" value="P:regulation of cell shape"/>
    <property type="evidence" value="ECO:0007669"/>
    <property type="project" value="UniProtKB-KW"/>
</dbReference>
<dbReference type="InterPro" id="IPR005835">
    <property type="entry name" value="NTP_transferase_dom"/>
</dbReference>
<comment type="pathway">
    <text evidence="3 20">Nucleotide-sugar biosynthesis; UDP-N-acetyl-alpha-D-glucosamine biosynthesis; UDP-N-acetyl-alpha-D-glucosamine from N-acetyl-alpha-D-glucosamine 1-phosphate: step 1/1.</text>
</comment>
<keyword evidence="14 20" id="KW-0511">Multifunctional enzyme</keyword>
<keyword evidence="11 20" id="KW-0460">Magnesium</keyword>
<keyword evidence="10 20" id="KW-0677">Repeat</keyword>
<evidence type="ECO:0000256" key="3">
    <source>
        <dbReference type="ARBA" id="ARBA00005208"/>
    </source>
</evidence>
<comment type="pathway">
    <text evidence="20">Bacterial outer membrane biogenesis; LPS lipid A biosynthesis.</text>
</comment>
<keyword evidence="16 20" id="KW-0961">Cell wall biogenesis/degradation</keyword>
<dbReference type="AlphaFoldDB" id="A0A6I6F5S8"/>
<evidence type="ECO:0000313" key="23">
    <source>
        <dbReference type="Proteomes" id="UP000422764"/>
    </source>
</evidence>
<dbReference type="Pfam" id="PF00132">
    <property type="entry name" value="Hexapep"/>
    <property type="match status" value="2"/>
</dbReference>
<feature type="binding site" evidence="20">
    <location>
        <position position="22"/>
    </location>
    <ligand>
        <name>UDP-N-acetyl-alpha-D-glucosamine</name>
        <dbReference type="ChEBI" id="CHEBI:57705"/>
    </ligand>
</feature>
<reference evidence="22 23" key="1">
    <citation type="submission" date="2019-12" db="EMBL/GenBank/DDBJ databases">
        <title>Genome sequenceing of Clostridium bovifaecis.</title>
        <authorList>
            <person name="Yao Y."/>
        </authorList>
    </citation>
    <scope>NUCLEOTIDE SEQUENCE [LARGE SCALE GENOMIC DNA]</scope>
    <source>
        <strain evidence="22 23">BXX</strain>
    </source>
</reference>
<evidence type="ECO:0000256" key="15">
    <source>
        <dbReference type="ARBA" id="ARBA00023315"/>
    </source>
</evidence>
<dbReference type="CDD" id="cd03353">
    <property type="entry name" value="LbH_GlmU_C"/>
    <property type="match status" value="1"/>
</dbReference>
<dbReference type="EC" id="2.3.1.157" evidence="20"/>
<dbReference type="EMBL" id="CP046522">
    <property type="protein sequence ID" value="QGU96574.1"/>
    <property type="molecule type" value="Genomic_DNA"/>
</dbReference>
<comment type="cofactor">
    <cofactor evidence="20">
        <name>Mg(2+)</name>
        <dbReference type="ChEBI" id="CHEBI:18420"/>
    </cofactor>
    <text evidence="20">Binds 1 Mg(2+) ion per subunit.</text>
</comment>
<dbReference type="Proteomes" id="UP000422764">
    <property type="component" value="Chromosome"/>
</dbReference>
<evidence type="ECO:0000256" key="5">
    <source>
        <dbReference type="ARBA" id="ARBA00007947"/>
    </source>
</evidence>
<dbReference type="GO" id="GO:0000902">
    <property type="term" value="P:cell morphogenesis"/>
    <property type="evidence" value="ECO:0007669"/>
    <property type="project" value="UniProtKB-UniRule"/>
</dbReference>
<dbReference type="InterPro" id="IPR029044">
    <property type="entry name" value="Nucleotide-diphossugar_trans"/>
</dbReference>
<feature type="binding site" evidence="20">
    <location>
        <begin position="8"/>
        <end position="11"/>
    </location>
    <ligand>
        <name>UDP-N-acetyl-alpha-D-glucosamine</name>
        <dbReference type="ChEBI" id="CHEBI:57705"/>
    </ligand>
</feature>
<evidence type="ECO:0000256" key="10">
    <source>
        <dbReference type="ARBA" id="ARBA00022737"/>
    </source>
</evidence>
<evidence type="ECO:0000256" key="1">
    <source>
        <dbReference type="ARBA" id="ARBA00004496"/>
    </source>
</evidence>
<keyword evidence="23" id="KW-1185">Reference proteome</keyword>
<comment type="catalytic activity">
    <reaction evidence="17 20">
        <text>alpha-D-glucosamine 1-phosphate + acetyl-CoA = N-acetyl-alpha-D-glucosamine 1-phosphate + CoA + H(+)</text>
        <dbReference type="Rhea" id="RHEA:13725"/>
        <dbReference type="ChEBI" id="CHEBI:15378"/>
        <dbReference type="ChEBI" id="CHEBI:57287"/>
        <dbReference type="ChEBI" id="CHEBI:57288"/>
        <dbReference type="ChEBI" id="CHEBI:57776"/>
        <dbReference type="ChEBI" id="CHEBI:58516"/>
        <dbReference type="EC" id="2.3.1.157"/>
    </reaction>
</comment>
<dbReference type="GO" id="GO:0071555">
    <property type="term" value="P:cell wall organization"/>
    <property type="evidence" value="ECO:0007669"/>
    <property type="project" value="UniProtKB-KW"/>
</dbReference>
<evidence type="ECO:0000256" key="14">
    <source>
        <dbReference type="ARBA" id="ARBA00023268"/>
    </source>
</evidence>
<comment type="subcellular location">
    <subcellularLocation>
        <location evidence="1 20">Cytoplasm</location>
    </subcellularLocation>
</comment>
<comment type="similarity">
    <text evidence="4 20">In the C-terminal section; belongs to the transferase hexapeptide repeat family.</text>
</comment>
<evidence type="ECO:0000256" key="20">
    <source>
        <dbReference type="HAMAP-Rule" id="MF_01631"/>
    </source>
</evidence>
<keyword evidence="7 20" id="KW-0808">Transferase</keyword>
<dbReference type="InterPro" id="IPR038009">
    <property type="entry name" value="GlmU_C_LbH"/>
</dbReference>
<dbReference type="GO" id="GO:0009245">
    <property type="term" value="P:lipid A biosynthetic process"/>
    <property type="evidence" value="ECO:0007669"/>
    <property type="project" value="UniProtKB-UniRule"/>
</dbReference>
<dbReference type="HAMAP" id="MF_01631">
    <property type="entry name" value="GlmU"/>
    <property type="match status" value="1"/>
</dbReference>
<evidence type="ECO:0000256" key="16">
    <source>
        <dbReference type="ARBA" id="ARBA00023316"/>
    </source>
</evidence>
<keyword evidence="13 20" id="KW-0573">Peptidoglycan synthesis</keyword>
<dbReference type="PANTHER" id="PTHR43584">
    <property type="entry name" value="NUCLEOTIDYL TRANSFERASE"/>
    <property type="match status" value="1"/>
</dbReference>
<evidence type="ECO:0000313" key="22">
    <source>
        <dbReference type="EMBL" id="QGU96574.1"/>
    </source>
</evidence>
<dbReference type="InterPro" id="IPR050065">
    <property type="entry name" value="GlmU-like"/>
</dbReference>
<evidence type="ECO:0000256" key="12">
    <source>
        <dbReference type="ARBA" id="ARBA00022960"/>
    </source>
</evidence>
<feature type="binding site" evidence="20">
    <location>
        <position position="140"/>
    </location>
    <ligand>
        <name>UDP-N-acetyl-alpha-D-glucosamine</name>
        <dbReference type="ChEBI" id="CHEBI:57705"/>
    </ligand>
</feature>
<sequence length="457" mass="50112">MYKSAVILAAGKGKRMKSNLPKVLHKVCGKEMVNQVVDTLRKCDINDIDLVIGNGAEEVRKSTENRGVTYSIQEEQLGTGHALMCAKSFLQGKDGVVAVFTGDAPLITEDTVKRFIEFHKNGQYKATILTAIVQDATGYGRIIRNEHGEVAKIVEHKDCTEEELKVNEINSGMYCFDIKELMINLDKLNNNNSQGEYYLTDVIELLKNKECKVGAISVDANEIKGVNSRAQLSEAEEILRYRLNKMHMENGVTIIDPKTTYIDLDVEIGSDTIIYPGNVIEGKTVIKKGCTLYPNSRIKDSVIDEGVNIQSSVILESHIGRNTTVGPFAYIRPESNIGENARIGDFVEIKKSTIGNNTKVSHLTYIGDAEVGSGCNFGCGTVIVNYDGKVKNKTIIGDNVFIGCNANLVAPVEVEDDTYIGAGSTITKKVPNGALALARTKQVNIEGWVDKKGLRKK</sequence>
<comment type="catalytic activity">
    <reaction evidence="18 20">
        <text>N-acetyl-alpha-D-glucosamine 1-phosphate + UTP + H(+) = UDP-N-acetyl-alpha-D-glucosamine + diphosphate</text>
        <dbReference type="Rhea" id="RHEA:13509"/>
        <dbReference type="ChEBI" id="CHEBI:15378"/>
        <dbReference type="ChEBI" id="CHEBI:33019"/>
        <dbReference type="ChEBI" id="CHEBI:46398"/>
        <dbReference type="ChEBI" id="CHEBI:57705"/>
        <dbReference type="ChEBI" id="CHEBI:57776"/>
        <dbReference type="EC" id="2.7.7.23"/>
    </reaction>
</comment>